<comment type="subunit">
    <text evidence="7">Homotrimer.</text>
</comment>
<dbReference type="PANTHER" id="PTHR43181:SF1">
    <property type="entry name" value="2-C-METHYL-D-ERYTHRITOL 2,4-CYCLODIPHOSPHATE SYNTHASE, CHLOROPLASTIC"/>
    <property type="match status" value="1"/>
</dbReference>
<dbReference type="Proteomes" id="UP000320386">
    <property type="component" value="Chromosome"/>
</dbReference>
<evidence type="ECO:0000256" key="2">
    <source>
        <dbReference type="ARBA" id="ARBA00004709"/>
    </source>
</evidence>
<dbReference type="PANTHER" id="PTHR43181">
    <property type="entry name" value="2-C-METHYL-D-ERYTHRITOL 2,4-CYCLODIPHOSPHATE SYNTHASE, CHLOROPLASTIC"/>
    <property type="match status" value="1"/>
</dbReference>
<feature type="binding site" evidence="7">
    <location>
        <begin position="37"/>
        <end position="38"/>
    </location>
    <ligand>
        <name>4-CDP-2-C-methyl-D-erythritol 2-phosphate</name>
        <dbReference type="ChEBI" id="CHEBI:57919"/>
    </ligand>
</feature>
<feature type="binding site" evidence="7">
    <location>
        <begin position="11"/>
        <end position="13"/>
    </location>
    <ligand>
        <name>4-CDP-2-C-methyl-D-erythritol 2-phosphate</name>
        <dbReference type="ChEBI" id="CHEBI:57919"/>
    </ligand>
</feature>
<dbReference type="RefSeq" id="WP_145446322.1">
    <property type="nucleotide sequence ID" value="NZ_CP036280.1"/>
</dbReference>
<feature type="site" description="Transition state stabilizer" evidence="7">
    <location>
        <position position="37"/>
    </location>
</feature>
<dbReference type="AlphaFoldDB" id="A0A518BYV6"/>
<comment type="caution">
    <text evidence="7">Lacks conserved residue(s) required for the propagation of feature annotation.</text>
</comment>
<evidence type="ECO:0000259" key="9">
    <source>
        <dbReference type="Pfam" id="PF02542"/>
    </source>
</evidence>
<feature type="binding site" evidence="7">
    <location>
        <position position="45"/>
    </location>
    <ligand>
        <name>a divalent metal cation</name>
        <dbReference type="ChEBI" id="CHEBI:60240"/>
    </ligand>
</feature>
<dbReference type="UniPathway" id="UPA00056">
    <property type="reaction ID" value="UER00095"/>
</dbReference>
<comment type="catalytic activity">
    <reaction evidence="1 7 8">
        <text>4-CDP-2-C-methyl-D-erythritol 2-phosphate = 2-C-methyl-D-erythritol 2,4-cyclic diphosphate + CMP</text>
        <dbReference type="Rhea" id="RHEA:23864"/>
        <dbReference type="ChEBI" id="CHEBI:57919"/>
        <dbReference type="ChEBI" id="CHEBI:58483"/>
        <dbReference type="ChEBI" id="CHEBI:60377"/>
        <dbReference type="EC" id="4.6.1.12"/>
    </reaction>
</comment>
<dbReference type="OrthoDB" id="9804336at2"/>
<evidence type="ECO:0000256" key="3">
    <source>
        <dbReference type="ARBA" id="ARBA00012579"/>
    </source>
</evidence>
<dbReference type="InterPro" id="IPR003526">
    <property type="entry name" value="MECDP_synthase"/>
</dbReference>
<comment type="cofactor">
    <cofactor evidence="7">
        <name>a divalent metal cation</name>
        <dbReference type="ChEBI" id="CHEBI:60240"/>
    </cofactor>
    <text evidence="7">Binds 1 divalent metal cation per subunit.</text>
</comment>
<dbReference type="InterPro" id="IPR036571">
    <property type="entry name" value="MECDP_synthase_sf"/>
</dbReference>
<evidence type="ECO:0000256" key="1">
    <source>
        <dbReference type="ARBA" id="ARBA00000200"/>
    </source>
</evidence>
<dbReference type="KEGG" id="mcad:Pan265_20070"/>
<protein>
    <recommendedName>
        <fullName evidence="3 7">2-C-methyl-D-erythritol 2,4-cyclodiphosphate synthase</fullName>
        <shortName evidence="7">MECDP-synthase</shortName>
        <shortName evidence="7">MECPP-synthase</shortName>
        <shortName evidence="7">MECPS</shortName>
        <ecNumber evidence="3 7">4.6.1.12</ecNumber>
    </recommendedName>
</protein>
<organism evidence="10 11">
    <name type="scientific">Mucisphaera calidilacus</name>
    <dbReference type="NCBI Taxonomy" id="2527982"/>
    <lineage>
        <taxon>Bacteria</taxon>
        <taxon>Pseudomonadati</taxon>
        <taxon>Planctomycetota</taxon>
        <taxon>Phycisphaerae</taxon>
        <taxon>Phycisphaerales</taxon>
        <taxon>Phycisphaeraceae</taxon>
        <taxon>Mucisphaera</taxon>
    </lineage>
</organism>
<dbReference type="HAMAP" id="MF_00107">
    <property type="entry name" value="IspF"/>
    <property type="match status" value="1"/>
</dbReference>
<comment type="function">
    <text evidence="7">Involved in the biosynthesis of isopentenyl diphosphate (IPP) and dimethylallyl diphosphate (DMAPP), two major building blocks of isoprenoid compounds. Catalyzes the conversion of 4-diphosphocytidyl-2-C-methyl-D-erythritol 2-phosphate (CDP-ME2P) to 2-C-methyl-D-erythritol 2,4-cyclodiphosphate (ME-CPP) with a corresponding release of cytidine 5-monophosphate (CMP).</text>
</comment>
<keyword evidence="11" id="KW-1185">Reference proteome</keyword>
<dbReference type="GO" id="GO:0019288">
    <property type="term" value="P:isopentenyl diphosphate biosynthetic process, methylerythritol 4-phosphate pathway"/>
    <property type="evidence" value="ECO:0007669"/>
    <property type="project" value="UniProtKB-UniRule"/>
</dbReference>
<dbReference type="Gene3D" id="3.30.1330.50">
    <property type="entry name" value="2-C-methyl-D-erythritol 2,4-cyclodiphosphate synthase"/>
    <property type="match status" value="1"/>
</dbReference>
<evidence type="ECO:0000256" key="4">
    <source>
        <dbReference type="ARBA" id="ARBA00022723"/>
    </source>
</evidence>
<evidence type="ECO:0000256" key="6">
    <source>
        <dbReference type="ARBA" id="ARBA00023239"/>
    </source>
</evidence>
<accession>A0A518BYV6</accession>
<dbReference type="SUPFAM" id="SSF69765">
    <property type="entry name" value="IpsF-like"/>
    <property type="match status" value="1"/>
</dbReference>
<keyword evidence="6 7" id="KW-0456">Lyase</keyword>
<dbReference type="NCBIfam" id="TIGR00151">
    <property type="entry name" value="ispF"/>
    <property type="match status" value="1"/>
</dbReference>
<dbReference type="GO" id="GO:0046872">
    <property type="term" value="F:metal ion binding"/>
    <property type="evidence" value="ECO:0007669"/>
    <property type="project" value="UniProtKB-KW"/>
</dbReference>
<feature type="binding site" evidence="7">
    <location>
        <position position="13"/>
    </location>
    <ligand>
        <name>a divalent metal cation</name>
        <dbReference type="ChEBI" id="CHEBI:60240"/>
    </ligand>
</feature>
<evidence type="ECO:0000256" key="7">
    <source>
        <dbReference type="HAMAP-Rule" id="MF_00107"/>
    </source>
</evidence>
<dbReference type="PROSITE" id="PS01350">
    <property type="entry name" value="ISPF"/>
    <property type="match status" value="1"/>
</dbReference>
<dbReference type="CDD" id="cd00554">
    <property type="entry name" value="MECDP_synthase"/>
    <property type="match status" value="1"/>
</dbReference>
<comment type="similarity">
    <text evidence="7 8">Belongs to the IspF family.</text>
</comment>
<evidence type="ECO:0000256" key="8">
    <source>
        <dbReference type="RuleBase" id="RU004395"/>
    </source>
</evidence>
<feature type="site" description="Transition state stabilizer" evidence="7">
    <location>
        <position position="136"/>
    </location>
</feature>
<reference evidence="10 11" key="1">
    <citation type="submission" date="2019-02" db="EMBL/GenBank/DDBJ databases">
        <title>Deep-cultivation of Planctomycetes and their phenomic and genomic characterization uncovers novel biology.</title>
        <authorList>
            <person name="Wiegand S."/>
            <person name="Jogler M."/>
            <person name="Boedeker C."/>
            <person name="Pinto D."/>
            <person name="Vollmers J."/>
            <person name="Rivas-Marin E."/>
            <person name="Kohn T."/>
            <person name="Peeters S.H."/>
            <person name="Heuer A."/>
            <person name="Rast P."/>
            <person name="Oberbeckmann S."/>
            <person name="Bunk B."/>
            <person name="Jeske O."/>
            <person name="Meyerdierks A."/>
            <person name="Storesund J.E."/>
            <person name="Kallscheuer N."/>
            <person name="Luecker S."/>
            <person name="Lage O.M."/>
            <person name="Pohl T."/>
            <person name="Merkel B.J."/>
            <person name="Hornburger P."/>
            <person name="Mueller R.-W."/>
            <person name="Bruemmer F."/>
            <person name="Labrenz M."/>
            <person name="Spormann A.M."/>
            <person name="Op den Camp H."/>
            <person name="Overmann J."/>
            <person name="Amann R."/>
            <person name="Jetten M.S.M."/>
            <person name="Mascher T."/>
            <person name="Medema M.H."/>
            <person name="Devos D.P."/>
            <person name="Kaster A.-K."/>
            <person name="Ovreas L."/>
            <person name="Rohde M."/>
            <person name="Galperin M.Y."/>
            <person name="Jogler C."/>
        </authorList>
    </citation>
    <scope>NUCLEOTIDE SEQUENCE [LARGE SCALE GENOMIC DNA]</scope>
    <source>
        <strain evidence="10 11">Pan265</strain>
    </source>
</reference>
<dbReference type="GO" id="GO:0016114">
    <property type="term" value="P:terpenoid biosynthetic process"/>
    <property type="evidence" value="ECO:0007669"/>
    <property type="project" value="InterPro"/>
</dbReference>
<proteinExistence type="inferred from homology"/>
<evidence type="ECO:0000313" key="10">
    <source>
        <dbReference type="EMBL" id="QDU72144.1"/>
    </source>
</evidence>
<gene>
    <name evidence="7 10" type="primary">ispF</name>
    <name evidence="10" type="ORF">Pan265_20070</name>
</gene>
<name>A0A518BYV6_9BACT</name>
<dbReference type="Pfam" id="PF02542">
    <property type="entry name" value="YgbB"/>
    <property type="match status" value="1"/>
</dbReference>
<dbReference type="EC" id="4.6.1.12" evidence="3 7"/>
<evidence type="ECO:0000313" key="11">
    <source>
        <dbReference type="Proteomes" id="UP000320386"/>
    </source>
</evidence>
<sequence length="160" mass="17502">MNPLRIGHGYDLHRLEPGLPLVVCGERLEHDRGCAAHSDGDVVYHAVTDAILGALAQEDIGQLFPDDAPEWKDADSRLFVAEAVRRMHTAGYTLGNIDVTVILQRPKMSPHKAAMRDNLVALLQTDPGNVNLKAKTHEKVDSLGDNRSIACHVVVLLQTT</sequence>
<dbReference type="GO" id="GO:0008685">
    <property type="term" value="F:2-C-methyl-D-erythritol 2,4-cyclodiphosphate synthase activity"/>
    <property type="evidence" value="ECO:0007669"/>
    <property type="project" value="UniProtKB-UniRule"/>
</dbReference>
<dbReference type="FunFam" id="3.30.1330.50:FF:000003">
    <property type="entry name" value="2-C-methyl-D-erythritol 2,4-cyclodiphosphate synthase"/>
    <property type="match status" value="1"/>
</dbReference>
<evidence type="ECO:0000256" key="5">
    <source>
        <dbReference type="ARBA" id="ARBA00023229"/>
    </source>
</evidence>
<keyword evidence="4 7" id="KW-0479">Metal-binding</keyword>
<dbReference type="InterPro" id="IPR020555">
    <property type="entry name" value="MECDP_synthase_CS"/>
</dbReference>
<feature type="binding site" evidence="7">
    <location>
        <position position="11"/>
    </location>
    <ligand>
        <name>a divalent metal cation</name>
        <dbReference type="ChEBI" id="CHEBI:60240"/>
    </ligand>
</feature>
<feature type="binding site" evidence="7">
    <location>
        <begin position="59"/>
        <end position="61"/>
    </location>
    <ligand>
        <name>4-CDP-2-C-methyl-D-erythritol 2-phosphate</name>
        <dbReference type="ChEBI" id="CHEBI:57919"/>
    </ligand>
</feature>
<dbReference type="EMBL" id="CP036280">
    <property type="protein sequence ID" value="QDU72144.1"/>
    <property type="molecule type" value="Genomic_DNA"/>
</dbReference>
<comment type="pathway">
    <text evidence="2 7">Isoprenoid biosynthesis; isopentenyl diphosphate biosynthesis via DXP pathway; isopentenyl diphosphate from 1-deoxy-D-xylulose 5-phosphate: step 4/6.</text>
</comment>
<keyword evidence="5 7" id="KW-0414">Isoprene biosynthesis</keyword>
<feature type="domain" description="2-C-methyl-D-erythritol 2,4-cyclodiphosphate synthase" evidence="9">
    <location>
        <begin position="4"/>
        <end position="157"/>
    </location>
</feature>